<comment type="caution">
    <text evidence="2">The sequence shown here is derived from an EMBL/GenBank/DDBJ whole genome shotgun (WGS) entry which is preliminary data.</text>
</comment>
<keyword evidence="1" id="KW-0472">Membrane</keyword>
<keyword evidence="1" id="KW-0812">Transmembrane</keyword>
<protein>
    <submittedName>
        <fullName evidence="2">Uncharacterized protein</fullName>
    </submittedName>
</protein>
<gene>
    <name evidence="2" type="ORF">RCL2_001871000</name>
</gene>
<keyword evidence="1" id="KW-1133">Transmembrane helix</keyword>
<sequence>MSCTLDDHYWSRENASPRRGVYVGVFWEKTRWRWCLPHVNTKATLGLSGHYISMICSLAVSINFFRQQINKIQSRSKTATDNDF</sequence>
<dbReference type="Proteomes" id="UP000615446">
    <property type="component" value="Unassembled WGS sequence"/>
</dbReference>
<dbReference type="AlphaFoldDB" id="A0A8H3QU13"/>
<accession>A0A8H3QU13</accession>
<name>A0A8H3QU13_9GLOM</name>
<organism evidence="2 3">
    <name type="scientific">Rhizophagus clarus</name>
    <dbReference type="NCBI Taxonomy" id="94130"/>
    <lineage>
        <taxon>Eukaryota</taxon>
        <taxon>Fungi</taxon>
        <taxon>Fungi incertae sedis</taxon>
        <taxon>Mucoromycota</taxon>
        <taxon>Glomeromycotina</taxon>
        <taxon>Glomeromycetes</taxon>
        <taxon>Glomerales</taxon>
        <taxon>Glomeraceae</taxon>
        <taxon>Rhizophagus</taxon>
    </lineage>
</organism>
<proteinExistence type="predicted"/>
<feature type="transmembrane region" description="Helical" evidence="1">
    <location>
        <begin position="47"/>
        <end position="65"/>
    </location>
</feature>
<dbReference type="EMBL" id="BLAL01000208">
    <property type="protein sequence ID" value="GES91911.1"/>
    <property type="molecule type" value="Genomic_DNA"/>
</dbReference>
<reference evidence="2" key="1">
    <citation type="submission" date="2019-10" db="EMBL/GenBank/DDBJ databases">
        <title>Conservation and host-specific expression of non-tandemly repeated heterogenous ribosome RNA gene in arbuscular mycorrhizal fungi.</title>
        <authorList>
            <person name="Maeda T."/>
            <person name="Kobayashi Y."/>
            <person name="Nakagawa T."/>
            <person name="Ezawa T."/>
            <person name="Yamaguchi K."/>
            <person name="Bino T."/>
            <person name="Nishimoto Y."/>
            <person name="Shigenobu S."/>
            <person name="Kawaguchi M."/>
        </authorList>
    </citation>
    <scope>NUCLEOTIDE SEQUENCE</scope>
    <source>
        <strain evidence="2">HR1</strain>
    </source>
</reference>
<evidence type="ECO:0000313" key="2">
    <source>
        <dbReference type="EMBL" id="GES91911.1"/>
    </source>
</evidence>
<evidence type="ECO:0000256" key="1">
    <source>
        <dbReference type="SAM" id="Phobius"/>
    </source>
</evidence>
<evidence type="ECO:0000313" key="3">
    <source>
        <dbReference type="Proteomes" id="UP000615446"/>
    </source>
</evidence>